<accession>A0AAW5QY60</accession>
<dbReference type="InterPro" id="IPR034733">
    <property type="entry name" value="AcCoA_carboxyl_beta"/>
</dbReference>
<protein>
    <submittedName>
        <fullName evidence="3">Methylcrotonoyl-CoA carboxylase</fullName>
    </submittedName>
</protein>
<gene>
    <name evidence="3" type="ORF">MUB46_05725</name>
</gene>
<dbReference type="PANTHER" id="PTHR22855">
    <property type="entry name" value="ACETYL, PROPIONYL, PYRUVATE, AND GLUTACONYL CARBOXYLASE-RELATED"/>
    <property type="match status" value="1"/>
</dbReference>
<feature type="domain" description="CoA carboxyltransferase C-terminal" evidence="2">
    <location>
        <begin position="270"/>
        <end position="516"/>
    </location>
</feature>
<dbReference type="InterPro" id="IPR029045">
    <property type="entry name" value="ClpP/crotonase-like_dom_sf"/>
</dbReference>
<dbReference type="PROSITE" id="PS50989">
    <property type="entry name" value="COA_CT_CTER"/>
    <property type="match status" value="1"/>
</dbReference>
<evidence type="ECO:0000259" key="1">
    <source>
        <dbReference type="PROSITE" id="PS50980"/>
    </source>
</evidence>
<dbReference type="Gene3D" id="3.90.226.10">
    <property type="entry name" value="2-enoyl-CoA Hydratase, Chain A, domain 1"/>
    <property type="match status" value="2"/>
</dbReference>
<dbReference type="AlphaFoldDB" id="A0AAW5QY60"/>
<dbReference type="Proteomes" id="UP001320898">
    <property type="component" value="Unassembled WGS sequence"/>
</dbReference>
<dbReference type="FunFam" id="3.90.226.10:FF:000046">
    <property type="entry name" value="Geranyl-CoA carboxylase beta subunit"/>
    <property type="match status" value="1"/>
</dbReference>
<organism evidence="3 4">
    <name type="scientific">Microbaculum marinisediminis</name>
    <dbReference type="NCBI Taxonomy" id="2931392"/>
    <lineage>
        <taxon>Bacteria</taxon>
        <taxon>Pseudomonadati</taxon>
        <taxon>Pseudomonadota</taxon>
        <taxon>Alphaproteobacteria</taxon>
        <taxon>Hyphomicrobiales</taxon>
        <taxon>Tepidamorphaceae</taxon>
        <taxon>Microbaculum</taxon>
    </lineage>
</organism>
<dbReference type="InterPro" id="IPR011762">
    <property type="entry name" value="COA_CT_N"/>
</dbReference>
<name>A0AAW5QY60_9HYPH</name>
<reference evidence="3 4" key="1">
    <citation type="submission" date="2022-04" db="EMBL/GenBank/DDBJ databases">
        <authorList>
            <person name="Ye Y.-Q."/>
            <person name="Du Z.-J."/>
        </authorList>
    </citation>
    <scope>NUCLEOTIDE SEQUENCE [LARGE SCALE GENOMIC DNA]</scope>
    <source>
        <strain evidence="3 4">A6E488</strain>
    </source>
</reference>
<dbReference type="FunFam" id="3.90.226.10:FF:000004">
    <property type="entry name" value="Methylcrotonoyl-CoA carboxylase beta chain"/>
    <property type="match status" value="1"/>
</dbReference>
<dbReference type="EMBL" id="JALIDZ010000002">
    <property type="protein sequence ID" value="MCT8971356.1"/>
    <property type="molecule type" value="Genomic_DNA"/>
</dbReference>
<comment type="caution">
    <text evidence="3">The sequence shown here is derived from an EMBL/GenBank/DDBJ whole genome shotgun (WGS) entry which is preliminary data.</text>
</comment>
<sequence length="530" mass="56309">MTGAASMADEGAAIGRGYERHSEAVDTARRTAIAGGPADAVARHRARGKLTARERISHLLDPGTPFMEIGQLAAHDVYDDAVPSAGIITGIGMVEGRLAMVMANDATVKGGTYYPLTVKKQIRAQNIARENGLASIYLVDSGGAFLPMQEDIFPDEHHFGRIFRNIAEMSSMGLPQIAAVMGSCTAGGAYIPAMCDETVIVRGTGTIFLGGPQLVQAATGVVVDAETLGGADVHTASSAVADHLAQDDHHAIALVRAVVARKPAQPLPAPPLPPREPLHPASGMAALIPSDGRLRIPGRDILERLLDAGCLDEYRARYGQTIICGTGAIGGYPVGIVMNDGVLFSQSAQKATNFVELCCQRDVPLLFLHDISGFMVGQEYEADGIARHGAKLVNAVSTARVPKFSLLIGGSYGAGNFAMCGRAFGPRLMGMWPNARTSVMGGEQAATVLSLVREAQLHKAGRSFSEEDRRTFEAPVRDAYERASHPVYAAARLWVDAVIDPEDTREWLTLALAMAAASPKQETRFGVFRM</sequence>
<dbReference type="GO" id="GO:0004485">
    <property type="term" value="F:methylcrotonoyl-CoA carboxylase activity"/>
    <property type="evidence" value="ECO:0007669"/>
    <property type="project" value="TreeGrafter"/>
</dbReference>
<dbReference type="GO" id="GO:0006552">
    <property type="term" value="P:L-leucine catabolic process"/>
    <property type="evidence" value="ECO:0007669"/>
    <property type="project" value="TreeGrafter"/>
</dbReference>
<evidence type="ECO:0000259" key="2">
    <source>
        <dbReference type="PROSITE" id="PS50989"/>
    </source>
</evidence>
<feature type="domain" description="CoA carboxyltransferase N-terminal" evidence="1">
    <location>
        <begin position="14"/>
        <end position="274"/>
    </location>
</feature>
<evidence type="ECO:0000313" key="4">
    <source>
        <dbReference type="Proteomes" id="UP001320898"/>
    </source>
</evidence>
<dbReference type="Pfam" id="PF01039">
    <property type="entry name" value="Carboxyl_trans"/>
    <property type="match status" value="1"/>
</dbReference>
<keyword evidence="4" id="KW-1185">Reference proteome</keyword>
<dbReference type="GO" id="GO:1905202">
    <property type="term" value="C:methylcrotonoyl-CoA carboxylase complex"/>
    <property type="evidence" value="ECO:0007669"/>
    <property type="project" value="TreeGrafter"/>
</dbReference>
<evidence type="ECO:0000313" key="3">
    <source>
        <dbReference type="EMBL" id="MCT8971356.1"/>
    </source>
</evidence>
<proteinExistence type="predicted"/>
<dbReference type="PROSITE" id="PS50980">
    <property type="entry name" value="COA_CT_NTER"/>
    <property type="match status" value="1"/>
</dbReference>
<dbReference type="PANTHER" id="PTHR22855:SF13">
    <property type="entry name" value="METHYLCROTONOYL-COA CARBOXYLASE BETA CHAIN, MITOCHONDRIAL"/>
    <property type="match status" value="1"/>
</dbReference>
<dbReference type="SUPFAM" id="SSF52096">
    <property type="entry name" value="ClpP/crotonase"/>
    <property type="match status" value="2"/>
</dbReference>
<dbReference type="InterPro" id="IPR011763">
    <property type="entry name" value="COA_CT_C"/>
</dbReference>
<dbReference type="InterPro" id="IPR045190">
    <property type="entry name" value="MCCB/AccD1-like"/>
</dbReference>